<evidence type="ECO:0000313" key="3">
    <source>
        <dbReference type="Proteomes" id="UP000799779"/>
    </source>
</evidence>
<organism evidence="2 3">
    <name type="scientific">Amniculicola lignicola CBS 123094</name>
    <dbReference type="NCBI Taxonomy" id="1392246"/>
    <lineage>
        <taxon>Eukaryota</taxon>
        <taxon>Fungi</taxon>
        <taxon>Dikarya</taxon>
        <taxon>Ascomycota</taxon>
        <taxon>Pezizomycotina</taxon>
        <taxon>Dothideomycetes</taxon>
        <taxon>Pleosporomycetidae</taxon>
        <taxon>Pleosporales</taxon>
        <taxon>Amniculicolaceae</taxon>
        <taxon>Amniculicola</taxon>
    </lineage>
</organism>
<dbReference type="AlphaFoldDB" id="A0A6A5VY42"/>
<feature type="compositionally biased region" description="Basic residues" evidence="1">
    <location>
        <begin position="215"/>
        <end position="228"/>
    </location>
</feature>
<feature type="compositionally biased region" description="Polar residues" evidence="1">
    <location>
        <begin position="118"/>
        <end position="138"/>
    </location>
</feature>
<accession>A0A6A5VY42</accession>
<evidence type="ECO:0000313" key="2">
    <source>
        <dbReference type="EMBL" id="KAF1993904.1"/>
    </source>
</evidence>
<dbReference type="EMBL" id="ML977679">
    <property type="protein sequence ID" value="KAF1993904.1"/>
    <property type="molecule type" value="Genomic_DNA"/>
</dbReference>
<evidence type="ECO:0000256" key="1">
    <source>
        <dbReference type="SAM" id="MobiDB-lite"/>
    </source>
</evidence>
<sequence length="238" mass="25831">MCVRSALPAVTIYSRRQAQSLRHGNTYTVHPSQLPLRHQAAATAAAQQLCQREGLCDGIRGASPGNLVECCSHARRSHCSRKEAVCGLHTDLHQLQEVGVCGRCCTWASSLLIPQHGNNPQHSTATHNDNTSSHTGRQLTFPLLPSPSLPCAALRCLALPCAALRCLALPCLARLARLSPLSPYPGFQRARPPSPSRRVTSSHNPPLRAAPSKNNRLRTTHHAPRNTHRSPPSRPSHS</sequence>
<reference evidence="2" key="1">
    <citation type="journal article" date="2020" name="Stud. Mycol.">
        <title>101 Dothideomycetes genomes: a test case for predicting lifestyles and emergence of pathogens.</title>
        <authorList>
            <person name="Haridas S."/>
            <person name="Albert R."/>
            <person name="Binder M."/>
            <person name="Bloem J."/>
            <person name="Labutti K."/>
            <person name="Salamov A."/>
            <person name="Andreopoulos B."/>
            <person name="Baker S."/>
            <person name="Barry K."/>
            <person name="Bills G."/>
            <person name="Bluhm B."/>
            <person name="Cannon C."/>
            <person name="Castanera R."/>
            <person name="Culley D."/>
            <person name="Daum C."/>
            <person name="Ezra D."/>
            <person name="Gonzalez J."/>
            <person name="Henrissat B."/>
            <person name="Kuo A."/>
            <person name="Liang C."/>
            <person name="Lipzen A."/>
            <person name="Lutzoni F."/>
            <person name="Magnuson J."/>
            <person name="Mondo S."/>
            <person name="Nolan M."/>
            <person name="Ohm R."/>
            <person name="Pangilinan J."/>
            <person name="Park H.-J."/>
            <person name="Ramirez L."/>
            <person name="Alfaro M."/>
            <person name="Sun H."/>
            <person name="Tritt A."/>
            <person name="Yoshinaga Y."/>
            <person name="Zwiers L.-H."/>
            <person name="Turgeon B."/>
            <person name="Goodwin S."/>
            <person name="Spatafora J."/>
            <person name="Crous P."/>
            <person name="Grigoriev I."/>
        </authorList>
    </citation>
    <scope>NUCLEOTIDE SEQUENCE</scope>
    <source>
        <strain evidence="2">CBS 123094</strain>
    </source>
</reference>
<keyword evidence="3" id="KW-1185">Reference proteome</keyword>
<protein>
    <submittedName>
        <fullName evidence="2">Uncharacterized protein</fullName>
    </submittedName>
</protein>
<gene>
    <name evidence="2" type="ORF">P154DRAFT_48070</name>
</gene>
<proteinExistence type="predicted"/>
<dbReference type="Proteomes" id="UP000799779">
    <property type="component" value="Unassembled WGS sequence"/>
</dbReference>
<name>A0A6A5VY42_9PLEO</name>
<feature type="region of interest" description="Disordered" evidence="1">
    <location>
        <begin position="182"/>
        <end position="238"/>
    </location>
</feature>
<feature type="region of interest" description="Disordered" evidence="1">
    <location>
        <begin position="118"/>
        <end position="139"/>
    </location>
</feature>